<evidence type="ECO:0000256" key="6">
    <source>
        <dbReference type="ARBA" id="ARBA00022840"/>
    </source>
</evidence>
<accession>A0A3D9VGN1</accession>
<keyword evidence="9" id="KW-1133">Transmembrane helix</keyword>
<dbReference type="Gene3D" id="3.30.200.20">
    <property type="entry name" value="Phosphorylase Kinase, domain 1"/>
    <property type="match status" value="1"/>
</dbReference>
<sequence length="561" mass="59127">MHPTDVDPGVTLAGRYRVAELLAETPGDGGVAQTWRAVDEVLSRSVVVYVLAADDPRADALLEASRRAATATDVRFLRVLDALRDDGVAYVVREWVAGRSLATVLADGPLPPHQAGLLVREVAEALANAHDQGLAHERLDPDSVLITDSGAVKIVGLATQAALDASGGTSQTDPARADAIGLGRLLYAALTARWPTGPLCGLDAAPRAADGSLLLPRQVRAGVPRPLDEITERILLDQPRSGDPLTAPREIAMALTEVVGSTPLEGVLPPPADPSLDPTIAAPPVAPRPPSYADQPTQVGGRPVDVGGPNGAGRWNSDQVSDYPAAQPTVPVRSYPPPRPPAARPYPPARRRGPRWSHIAGVLVGLVLLCGVGLFAWQLMSQAFRPPQSTPSSSASAEPSATRDAAEPGTPIEIAAARDYDPSPGSDGEEHPEDVDKAYDGDPSTVWTTMSYRGDPRLGRLKPGVGIWFDLGSVQSVGSVELQLLGNGTDLEIRVAPDDAVGPPATADEWRTVESVTGAGSEVTIEFDKPVRTRYLLVWMTKLPPEGSEYRGGVAEIVVRQ</sequence>
<dbReference type="SUPFAM" id="SSF56112">
    <property type="entry name" value="Protein kinase-like (PK-like)"/>
    <property type="match status" value="1"/>
</dbReference>
<dbReference type="GO" id="GO:0004674">
    <property type="term" value="F:protein serine/threonine kinase activity"/>
    <property type="evidence" value="ECO:0007669"/>
    <property type="project" value="UniProtKB-KW"/>
</dbReference>
<dbReference type="InterPro" id="IPR011009">
    <property type="entry name" value="Kinase-like_dom_sf"/>
</dbReference>
<comment type="caution">
    <text evidence="12">The sequence shown here is derived from an EMBL/GenBank/DDBJ whole genome shotgun (WGS) entry which is preliminary data.</text>
</comment>
<feature type="domain" description="F5/8 type C" evidence="11">
    <location>
        <begin position="405"/>
        <end position="538"/>
    </location>
</feature>
<dbReference type="PANTHER" id="PTHR43289">
    <property type="entry name" value="MITOGEN-ACTIVATED PROTEIN KINASE KINASE KINASE 20-RELATED"/>
    <property type="match status" value="1"/>
</dbReference>
<evidence type="ECO:0000313" key="12">
    <source>
        <dbReference type="EMBL" id="REF36471.1"/>
    </source>
</evidence>
<reference evidence="12 13" key="1">
    <citation type="submission" date="2018-08" db="EMBL/GenBank/DDBJ databases">
        <title>Sequencing the genomes of 1000 actinobacteria strains.</title>
        <authorList>
            <person name="Klenk H.-P."/>
        </authorList>
    </citation>
    <scope>NUCLEOTIDE SEQUENCE [LARGE SCALE GENOMIC DNA]</scope>
    <source>
        <strain evidence="12 13">DSM 22891</strain>
    </source>
</reference>
<dbReference type="SUPFAM" id="SSF49785">
    <property type="entry name" value="Galactose-binding domain-like"/>
    <property type="match status" value="1"/>
</dbReference>
<evidence type="ECO:0000256" key="2">
    <source>
        <dbReference type="ARBA" id="ARBA00022527"/>
    </source>
</evidence>
<proteinExistence type="predicted"/>
<evidence type="ECO:0000259" key="10">
    <source>
        <dbReference type="PROSITE" id="PS50011"/>
    </source>
</evidence>
<keyword evidence="2" id="KW-0723">Serine/threonine-protein kinase</keyword>
<dbReference type="Proteomes" id="UP000256485">
    <property type="component" value="Unassembled WGS sequence"/>
</dbReference>
<dbReference type="InterPro" id="IPR000719">
    <property type="entry name" value="Prot_kinase_dom"/>
</dbReference>
<dbReference type="CDD" id="cd13973">
    <property type="entry name" value="PK_MviN-like"/>
    <property type="match status" value="1"/>
</dbReference>
<feature type="region of interest" description="Disordered" evidence="8">
    <location>
        <begin position="272"/>
        <end position="354"/>
    </location>
</feature>
<evidence type="ECO:0000313" key="13">
    <source>
        <dbReference type="Proteomes" id="UP000256485"/>
    </source>
</evidence>
<gene>
    <name evidence="12" type="ORF">DFJ64_1879</name>
</gene>
<feature type="transmembrane region" description="Helical" evidence="9">
    <location>
        <begin position="359"/>
        <end position="380"/>
    </location>
</feature>
<keyword evidence="9" id="KW-0472">Membrane</keyword>
<dbReference type="PROSITE" id="PS50022">
    <property type="entry name" value="FA58C_3"/>
    <property type="match status" value="1"/>
</dbReference>
<dbReference type="RefSeq" id="WP_170152561.1">
    <property type="nucleotide sequence ID" value="NZ_QTUC01000001.1"/>
</dbReference>
<feature type="compositionally biased region" description="Pro residues" evidence="8">
    <location>
        <begin position="334"/>
        <end position="348"/>
    </location>
</feature>
<dbReference type="InterPro" id="IPR000421">
    <property type="entry name" value="FA58C"/>
</dbReference>
<dbReference type="InterPro" id="IPR008979">
    <property type="entry name" value="Galactose-bd-like_sf"/>
</dbReference>
<dbReference type="PANTHER" id="PTHR43289:SF6">
    <property type="entry name" value="SERINE_THREONINE-PROTEIN KINASE NEKL-3"/>
    <property type="match status" value="1"/>
</dbReference>
<dbReference type="AlphaFoldDB" id="A0A3D9VGN1"/>
<keyword evidence="6" id="KW-0067">ATP-binding</keyword>
<keyword evidence="5 12" id="KW-0418">Kinase</keyword>
<feature type="region of interest" description="Disordered" evidence="8">
    <location>
        <begin position="384"/>
        <end position="446"/>
    </location>
</feature>
<keyword evidence="7" id="KW-0675">Receptor</keyword>
<keyword evidence="13" id="KW-1185">Reference proteome</keyword>
<dbReference type="Gene3D" id="1.10.510.10">
    <property type="entry name" value="Transferase(Phosphotransferase) domain 1"/>
    <property type="match status" value="1"/>
</dbReference>
<keyword evidence="3" id="KW-0808">Transferase</keyword>
<evidence type="ECO:0000256" key="8">
    <source>
        <dbReference type="SAM" id="MobiDB-lite"/>
    </source>
</evidence>
<evidence type="ECO:0000256" key="7">
    <source>
        <dbReference type="ARBA" id="ARBA00023170"/>
    </source>
</evidence>
<dbReference type="GO" id="GO:0005524">
    <property type="term" value="F:ATP binding"/>
    <property type="evidence" value="ECO:0007669"/>
    <property type="project" value="UniProtKB-KW"/>
</dbReference>
<protein>
    <recommendedName>
        <fullName evidence="1">non-specific serine/threonine protein kinase</fullName>
        <ecNumber evidence="1">2.7.11.1</ecNumber>
    </recommendedName>
</protein>
<dbReference type="EMBL" id="QTUC01000001">
    <property type="protein sequence ID" value="REF36471.1"/>
    <property type="molecule type" value="Genomic_DNA"/>
</dbReference>
<dbReference type="PROSITE" id="PS50011">
    <property type="entry name" value="PROTEIN_KINASE_DOM"/>
    <property type="match status" value="1"/>
</dbReference>
<organism evidence="12 13">
    <name type="scientific">Thermasporomyces composti</name>
    <dbReference type="NCBI Taxonomy" id="696763"/>
    <lineage>
        <taxon>Bacteria</taxon>
        <taxon>Bacillati</taxon>
        <taxon>Actinomycetota</taxon>
        <taxon>Actinomycetes</taxon>
        <taxon>Propionibacteriales</taxon>
        <taxon>Nocardioidaceae</taxon>
        <taxon>Thermasporomyces</taxon>
    </lineage>
</organism>
<evidence type="ECO:0000259" key="11">
    <source>
        <dbReference type="PROSITE" id="PS50022"/>
    </source>
</evidence>
<keyword evidence="4" id="KW-0547">Nucleotide-binding</keyword>
<keyword evidence="9" id="KW-0812">Transmembrane</keyword>
<evidence type="ECO:0000256" key="5">
    <source>
        <dbReference type="ARBA" id="ARBA00022777"/>
    </source>
</evidence>
<feature type="domain" description="Protein kinase" evidence="10">
    <location>
        <begin position="20"/>
        <end position="280"/>
    </location>
</feature>
<evidence type="ECO:0000256" key="9">
    <source>
        <dbReference type="SAM" id="Phobius"/>
    </source>
</evidence>
<dbReference type="EC" id="2.7.11.1" evidence="1"/>
<dbReference type="Gene3D" id="2.60.120.260">
    <property type="entry name" value="Galactose-binding domain-like"/>
    <property type="match status" value="1"/>
</dbReference>
<name>A0A3D9VGN1_THECX</name>
<feature type="compositionally biased region" description="Low complexity" evidence="8">
    <location>
        <begin position="386"/>
        <end position="400"/>
    </location>
</feature>
<evidence type="ECO:0000256" key="3">
    <source>
        <dbReference type="ARBA" id="ARBA00022679"/>
    </source>
</evidence>
<evidence type="ECO:0000256" key="4">
    <source>
        <dbReference type="ARBA" id="ARBA00022741"/>
    </source>
</evidence>
<dbReference type="SMART" id="SM00220">
    <property type="entry name" value="S_TKc"/>
    <property type="match status" value="1"/>
</dbReference>
<evidence type="ECO:0000256" key="1">
    <source>
        <dbReference type="ARBA" id="ARBA00012513"/>
    </source>
</evidence>